<accession>A0ABN7VZ78</accession>
<gene>
    <name evidence="1" type="ORF">GMARGA_LOCUS24667</name>
</gene>
<organism evidence="1 2">
    <name type="scientific">Gigaspora margarita</name>
    <dbReference type="NCBI Taxonomy" id="4874"/>
    <lineage>
        <taxon>Eukaryota</taxon>
        <taxon>Fungi</taxon>
        <taxon>Fungi incertae sedis</taxon>
        <taxon>Mucoromycota</taxon>
        <taxon>Glomeromycotina</taxon>
        <taxon>Glomeromycetes</taxon>
        <taxon>Diversisporales</taxon>
        <taxon>Gigasporaceae</taxon>
        <taxon>Gigaspora</taxon>
    </lineage>
</organism>
<protein>
    <submittedName>
        <fullName evidence="1">34366_t:CDS:1</fullName>
    </submittedName>
</protein>
<evidence type="ECO:0000313" key="2">
    <source>
        <dbReference type="Proteomes" id="UP000789901"/>
    </source>
</evidence>
<proteinExistence type="predicted"/>
<evidence type="ECO:0000313" key="1">
    <source>
        <dbReference type="EMBL" id="CAG8808247.1"/>
    </source>
</evidence>
<dbReference type="Proteomes" id="UP000789901">
    <property type="component" value="Unassembled WGS sequence"/>
</dbReference>
<keyword evidence="2" id="KW-1185">Reference proteome</keyword>
<dbReference type="EMBL" id="CAJVQB010026307">
    <property type="protein sequence ID" value="CAG8808247.1"/>
    <property type="molecule type" value="Genomic_DNA"/>
</dbReference>
<name>A0ABN7VZ78_GIGMA</name>
<sequence>MEPGECDGEINITSNRIRWIYSDVYLKFLRIHLKIFQNYVRTYQQKYEKKGDRYLNKNSRKMEGEVVDNRNPRRLLERIIEEILH</sequence>
<comment type="caution">
    <text evidence="1">The sequence shown here is derived from an EMBL/GenBank/DDBJ whole genome shotgun (WGS) entry which is preliminary data.</text>
</comment>
<reference evidence="1 2" key="1">
    <citation type="submission" date="2021-06" db="EMBL/GenBank/DDBJ databases">
        <authorList>
            <person name="Kallberg Y."/>
            <person name="Tangrot J."/>
            <person name="Rosling A."/>
        </authorList>
    </citation>
    <scope>NUCLEOTIDE SEQUENCE [LARGE SCALE GENOMIC DNA]</scope>
    <source>
        <strain evidence="1 2">120-4 pot B 10/14</strain>
    </source>
</reference>